<name>A0A450W487_9GAMM</name>
<keyword evidence="1" id="KW-0472">Membrane</keyword>
<dbReference type="EMBL" id="CAADFK010000026">
    <property type="protein sequence ID" value="VFK11844.1"/>
    <property type="molecule type" value="Genomic_DNA"/>
</dbReference>
<dbReference type="AlphaFoldDB" id="A0A450W487"/>
<protein>
    <submittedName>
        <fullName evidence="2">Uncharacterized protein</fullName>
    </submittedName>
</protein>
<organism evidence="2">
    <name type="scientific">Candidatus Kentrum sp. LPFa</name>
    <dbReference type="NCBI Taxonomy" id="2126335"/>
    <lineage>
        <taxon>Bacteria</taxon>
        <taxon>Pseudomonadati</taxon>
        <taxon>Pseudomonadota</taxon>
        <taxon>Gammaproteobacteria</taxon>
        <taxon>Candidatus Kentrum</taxon>
    </lineage>
</organism>
<feature type="transmembrane region" description="Helical" evidence="1">
    <location>
        <begin position="52"/>
        <end position="71"/>
    </location>
</feature>
<accession>A0A450W487</accession>
<evidence type="ECO:0000313" key="2">
    <source>
        <dbReference type="EMBL" id="VFK11844.1"/>
    </source>
</evidence>
<evidence type="ECO:0000256" key="1">
    <source>
        <dbReference type="SAM" id="Phobius"/>
    </source>
</evidence>
<keyword evidence="1" id="KW-1133">Transmembrane helix</keyword>
<proteinExistence type="predicted"/>
<keyword evidence="1" id="KW-0812">Transmembrane</keyword>
<gene>
    <name evidence="2" type="ORF">BECKLPF1236B_GA0070989_10265</name>
</gene>
<reference evidence="2" key="1">
    <citation type="submission" date="2019-02" db="EMBL/GenBank/DDBJ databases">
        <authorList>
            <person name="Gruber-Vodicka R. H."/>
            <person name="Seah K. B. B."/>
        </authorList>
    </citation>
    <scope>NUCLEOTIDE SEQUENCE</scope>
    <source>
        <strain evidence="2">BECK_S313</strain>
    </source>
</reference>
<sequence>MSFLASVIILALLLFVPVSRLMWVLSVRRLERRLGRETSEQERRGQLSRARFLAVFVVLIFSFLFNYHFFLR</sequence>